<feature type="transmembrane region" description="Helical" evidence="7">
    <location>
        <begin position="150"/>
        <end position="168"/>
    </location>
</feature>
<name>A0A016XI57_9BURK</name>
<proteinExistence type="predicted"/>
<keyword evidence="6 7" id="KW-0472">Membrane</keyword>
<evidence type="ECO:0000256" key="6">
    <source>
        <dbReference type="ARBA" id="ARBA00023136"/>
    </source>
</evidence>
<dbReference type="EMBL" id="JEMG01000001">
    <property type="protein sequence ID" value="EYC51545.1"/>
    <property type="molecule type" value="Genomic_DNA"/>
</dbReference>
<keyword evidence="2" id="KW-0813">Transport</keyword>
<dbReference type="GO" id="GO:0005886">
    <property type="term" value="C:plasma membrane"/>
    <property type="evidence" value="ECO:0007669"/>
    <property type="project" value="UniProtKB-SubCell"/>
</dbReference>
<evidence type="ECO:0000256" key="2">
    <source>
        <dbReference type="ARBA" id="ARBA00022448"/>
    </source>
</evidence>
<dbReference type="InterPro" id="IPR002751">
    <property type="entry name" value="CbiM/NikMN"/>
</dbReference>
<dbReference type="RefSeq" id="WP_035607964.1">
    <property type="nucleotide sequence ID" value="NZ_JEMG01000001.1"/>
</dbReference>
<evidence type="ECO:0000313" key="8">
    <source>
        <dbReference type="EMBL" id="EYC51545.1"/>
    </source>
</evidence>
<evidence type="ECO:0000256" key="1">
    <source>
        <dbReference type="ARBA" id="ARBA00004651"/>
    </source>
</evidence>
<feature type="transmembrane region" description="Helical" evidence="7">
    <location>
        <begin position="180"/>
        <end position="205"/>
    </location>
</feature>
<gene>
    <name evidence="8" type="ORF">AZ34_10985</name>
</gene>
<feature type="transmembrane region" description="Helical" evidence="7">
    <location>
        <begin position="43"/>
        <end position="61"/>
    </location>
</feature>
<dbReference type="OrthoDB" id="4710659at2"/>
<keyword evidence="4 7" id="KW-0812">Transmembrane</keyword>
<protein>
    <submittedName>
        <fullName evidence="8">Cobalt transporter</fullName>
    </submittedName>
</protein>
<evidence type="ECO:0000256" key="3">
    <source>
        <dbReference type="ARBA" id="ARBA00022475"/>
    </source>
</evidence>
<sequence length="225" mass="24242">MHIEPGLVDGTKIFLSYATGTAAAVYAGKLALDALRKDGPLSLLARSLLCVALVFCFFEVLPHHPVGVSEVHLILGTTLLLVFGVAPAALGLVGGLAIQSLFFAPQDLPQYGMNVTTLLLPLFVTHVLARRIVPEHMAYVDLSYQQAFKLSVAYQGGIVAWVAFWALYGHGFNAENFVQIGSFGAAYMTVVLLEPLVDLGVLALAKTVQRLKGSAWVEQRLYQTA</sequence>
<dbReference type="Proteomes" id="UP000023268">
    <property type="component" value="Unassembled WGS sequence"/>
</dbReference>
<feature type="transmembrane region" description="Helical" evidence="7">
    <location>
        <begin position="73"/>
        <end position="99"/>
    </location>
</feature>
<comment type="caution">
    <text evidence="8">The sequence shown here is derived from an EMBL/GenBank/DDBJ whole genome shotgun (WGS) entry which is preliminary data.</text>
</comment>
<evidence type="ECO:0000256" key="5">
    <source>
        <dbReference type="ARBA" id="ARBA00022989"/>
    </source>
</evidence>
<dbReference type="Gene3D" id="1.10.1760.20">
    <property type="match status" value="1"/>
</dbReference>
<keyword evidence="5 7" id="KW-1133">Transmembrane helix</keyword>
<organism evidence="8 9">
    <name type="scientific">Hylemonella gracilis str. Niagara R</name>
    <dbReference type="NCBI Taxonomy" id="1458275"/>
    <lineage>
        <taxon>Bacteria</taxon>
        <taxon>Pseudomonadati</taxon>
        <taxon>Pseudomonadota</taxon>
        <taxon>Betaproteobacteria</taxon>
        <taxon>Burkholderiales</taxon>
        <taxon>Comamonadaceae</taxon>
        <taxon>Hylemonella</taxon>
    </lineage>
</organism>
<evidence type="ECO:0000256" key="7">
    <source>
        <dbReference type="SAM" id="Phobius"/>
    </source>
</evidence>
<dbReference type="STRING" id="1458275.AZ34_10985"/>
<dbReference type="AlphaFoldDB" id="A0A016XI57"/>
<feature type="transmembrane region" description="Helical" evidence="7">
    <location>
        <begin position="111"/>
        <end position="129"/>
    </location>
</feature>
<comment type="subcellular location">
    <subcellularLocation>
        <location evidence="1">Cell membrane</location>
        <topology evidence="1">Multi-pass membrane protein</topology>
    </subcellularLocation>
</comment>
<evidence type="ECO:0000256" key="4">
    <source>
        <dbReference type="ARBA" id="ARBA00022692"/>
    </source>
</evidence>
<dbReference type="Pfam" id="PF01891">
    <property type="entry name" value="CbiM"/>
    <property type="match status" value="1"/>
</dbReference>
<evidence type="ECO:0000313" key="9">
    <source>
        <dbReference type="Proteomes" id="UP000023268"/>
    </source>
</evidence>
<reference evidence="8 9" key="1">
    <citation type="submission" date="2014-02" db="EMBL/GenBank/DDBJ databases">
        <title>Draft Genome of Hylemonella gracilis isolated from the Niagara River.</title>
        <authorList>
            <person name="Pawlowski D.R."/>
            <person name="Koudelka G.B."/>
        </authorList>
    </citation>
    <scope>NUCLEOTIDE SEQUENCE [LARGE SCALE GENOMIC DNA]</scope>
    <source>
        <strain evidence="8 9">Niagara R</strain>
    </source>
</reference>
<keyword evidence="3" id="KW-1003">Cell membrane</keyword>
<dbReference type="GO" id="GO:0000041">
    <property type="term" value="P:transition metal ion transport"/>
    <property type="evidence" value="ECO:0007669"/>
    <property type="project" value="InterPro"/>
</dbReference>
<accession>A0A016XI57</accession>
<dbReference type="eggNOG" id="COG0310">
    <property type="taxonomic scope" value="Bacteria"/>
</dbReference>